<accession>A0A1H8M974</accession>
<gene>
    <name evidence="7" type="ORF">SAMN05216388_1008163</name>
</gene>
<name>A0A1H8M974_9EURY</name>
<dbReference type="Gene3D" id="3.50.50.100">
    <property type="match status" value="1"/>
</dbReference>
<sequence>MTDDVVVLGSGYAGAGAIKSLESEVGNDADITWISDVDYHLVLHESHRCIRDPSIQDKISIPIEDIKSPSTRFVQSEVVDIHTDERTVELADDSEVDYDYLLVALGSQTAFFGIDGLEEHAHTLKGLDDALGIHEDIKEAAREASQSDPAQVVVGGAGLSGIQSAGEIAEFRDDHRAPIDIHLVEGLDEIFPGNDPEVQGALRKRLEALDVNIMTGEFIGEVDEETVYIGDETELDYDVLLWTGGITGQDAVGDVDLEQDERNHRINTGMNFQTEDERVFAIGDCALIDQPGENPAPPTAEAAWEAADHVGENMARAMRGQPLEDWTFKSKGTAISVGEDAVAHDVMFMPMETFGGFLARNLKKAIAARWISSITGPGRAMKAWPDM</sequence>
<evidence type="ECO:0000313" key="8">
    <source>
        <dbReference type="Proteomes" id="UP000198775"/>
    </source>
</evidence>
<evidence type="ECO:0000256" key="3">
    <source>
        <dbReference type="ARBA" id="ARBA00022630"/>
    </source>
</evidence>
<protein>
    <submittedName>
        <fullName evidence="7">NADH dehydrogenase</fullName>
    </submittedName>
</protein>
<keyword evidence="8" id="KW-1185">Reference proteome</keyword>
<reference evidence="8" key="1">
    <citation type="submission" date="2016-10" db="EMBL/GenBank/DDBJ databases">
        <authorList>
            <person name="Varghese N."/>
            <person name="Submissions S."/>
        </authorList>
    </citation>
    <scope>NUCLEOTIDE SEQUENCE [LARGE SCALE GENOMIC DNA]</scope>
    <source>
        <strain evidence="8">IBRC-M 10043</strain>
    </source>
</reference>
<keyword evidence="3" id="KW-0285">Flavoprotein</keyword>
<evidence type="ECO:0000256" key="2">
    <source>
        <dbReference type="ARBA" id="ARBA00005272"/>
    </source>
</evidence>
<evidence type="ECO:0000256" key="1">
    <source>
        <dbReference type="ARBA" id="ARBA00001974"/>
    </source>
</evidence>
<dbReference type="GO" id="GO:0003955">
    <property type="term" value="F:NAD(P)H dehydrogenase (quinone) activity"/>
    <property type="evidence" value="ECO:0007669"/>
    <property type="project" value="TreeGrafter"/>
</dbReference>
<evidence type="ECO:0000259" key="6">
    <source>
        <dbReference type="Pfam" id="PF07992"/>
    </source>
</evidence>
<dbReference type="PANTHER" id="PTHR42913">
    <property type="entry name" value="APOPTOSIS-INDUCING FACTOR 1"/>
    <property type="match status" value="1"/>
</dbReference>
<dbReference type="InterPro" id="IPR051169">
    <property type="entry name" value="NADH-Q_oxidoreductase"/>
</dbReference>
<dbReference type="PANTHER" id="PTHR42913:SF3">
    <property type="entry name" value="64 KDA MITOCHONDRIAL NADH DEHYDROGENASE (EUROFUNG)"/>
    <property type="match status" value="1"/>
</dbReference>
<comment type="similarity">
    <text evidence="2">Belongs to the NADH dehydrogenase family.</text>
</comment>
<dbReference type="Pfam" id="PF07992">
    <property type="entry name" value="Pyr_redox_2"/>
    <property type="match status" value="1"/>
</dbReference>
<keyword evidence="4" id="KW-0274">FAD</keyword>
<dbReference type="InterPro" id="IPR023753">
    <property type="entry name" value="FAD/NAD-binding_dom"/>
</dbReference>
<evidence type="ECO:0000313" key="7">
    <source>
        <dbReference type="EMBL" id="SEO13911.1"/>
    </source>
</evidence>
<dbReference type="EMBL" id="FOCX01000008">
    <property type="protein sequence ID" value="SEO13911.1"/>
    <property type="molecule type" value="Genomic_DNA"/>
</dbReference>
<comment type="cofactor">
    <cofactor evidence="1">
        <name>FAD</name>
        <dbReference type="ChEBI" id="CHEBI:57692"/>
    </cofactor>
</comment>
<dbReference type="OrthoDB" id="6639at2157"/>
<feature type="domain" description="FAD/NAD(P)-binding" evidence="6">
    <location>
        <begin position="4"/>
        <end position="306"/>
    </location>
</feature>
<organism evidence="7 8">
    <name type="scientific">Halorientalis persicus</name>
    <dbReference type="NCBI Taxonomy" id="1367881"/>
    <lineage>
        <taxon>Archaea</taxon>
        <taxon>Methanobacteriati</taxon>
        <taxon>Methanobacteriota</taxon>
        <taxon>Stenosarchaea group</taxon>
        <taxon>Halobacteria</taxon>
        <taxon>Halobacteriales</taxon>
        <taxon>Haloarculaceae</taxon>
        <taxon>Halorientalis</taxon>
    </lineage>
</organism>
<evidence type="ECO:0000256" key="5">
    <source>
        <dbReference type="ARBA" id="ARBA00023002"/>
    </source>
</evidence>
<dbReference type="AlphaFoldDB" id="A0A1H8M974"/>
<dbReference type="InterPro" id="IPR036188">
    <property type="entry name" value="FAD/NAD-bd_sf"/>
</dbReference>
<dbReference type="SUPFAM" id="SSF51905">
    <property type="entry name" value="FAD/NAD(P)-binding domain"/>
    <property type="match status" value="2"/>
</dbReference>
<dbReference type="PRINTS" id="PR00368">
    <property type="entry name" value="FADPNR"/>
</dbReference>
<dbReference type="GO" id="GO:0019646">
    <property type="term" value="P:aerobic electron transport chain"/>
    <property type="evidence" value="ECO:0007669"/>
    <property type="project" value="TreeGrafter"/>
</dbReference>
<evidence type="ECO:0000256" key="4">
    <source>
        <dbReference type="ARBA" id="ARBA00022827"/>
    </source>
</evidence>
<proteinExistence type="inferred from homology"/>
<dbReference type="RefSeq" id="WP_092659908.1">
    <property type="nucleotide sequence ID" value="NZ_FOCX01000008.1"/>
</dbReference>
<dbReference type="Proteomes" id="UP000198775">
    <property type="component" value="Unassembled WGS sequence"/>
</dbReference>
<keyword evidence="5" id="KW-0560">Oxidoreductase</keyword>